<dbReference type="Pfam" id="PF00293">
    <property type="entry name" value="NUDIX"/>
    <property type="match status" value="1"/>
</dbReference>
<comment type="caution">
    <text evidence="4">The sequence shown here is derived from an EMBL/GenBank/DDBJ whole genome shotgun (WGS) entry which is preliminary data.</text>
</comment>
<gene>
    <name evidence="4" type="ORF">DC082_05065</name>
</gene>
<dbReference type="InterPro" id="IPR015797">
    <property type="entry name" value="NUDIX_hydrolase-like_dom_sf"/>
</dbReference>
<protein>
    <recommendedName>
        <fullName evidence="3">Nudix hydrolase domain-containing protein</fullName>
    </recommendedName>
</protein>
<dbReference type="CDD" id="cd03676">
    <property type="entry name" value="NUDIX_Tnr3_like"/>
    <property type="match status" value="1"/>
</dbReference>
<organism evidence="4 5">
    <name type="scientific">Ignatzschineria indica</name>
    <dbReference type="NCBI Taxonomy" id="472583"/>
    <lineage>
        <taxon>Bacteria</taxon>
        <taxon>Pseudomonadati</taxon>
        <taxon>Pseudomonadota</taxon>
        <taxon>Gammaproteobacteria</taxon>
        <taxon>Cardiobacteriales</taxon>
        <taxon>Ignatzschineriaceae</taxon>
        <taxon>Ignatzschineria</taxon>
    </lineage>
</organism>
<proteinExistence type="predicted"/>
<evidence type="ECO:0000313" key="5">
    <source>
        <dbReference type="Proteomes" id="UP000244948"/>
    </source>
</evidence>
<evidence type="ECO:0000259" key="3">
    <source>
        <dbReference type="PROSITE" id="PS51462"/>
    </source>
</evidence>
<dbReference type="Gene3D" id="3.90.79.10">
    <property type="entry name" value="Nucleoside Triphosphate Pyrophosphohydrolase"/>
    <property type="match status" value="1"/>
</dbReference>
<sequence length="307" mass="34993">MPISSSLTSSFNMLSNLFKYLPKPNFSLYWPLYFQEEIIGWIHQDNIDIIANYPELFQLNQATSTVTFTSQFICATFDERNAFLASFSEDLRLAGIITNWRDEAYGVYRRKERLQNALFTIERGVAPFLGFRVFGVHINGYVETEKSDQISHIWVAQRSKLKRIEPHKLDNIAAGGLSYGEIPLVTAKREAMEEANIPEAATEALSFVTPFNYLTEHNKSIRDESIFIFDLPIPPSFEPQINDGEVEAFHALTSEEVMAALLDGEKFKPNSGLVTLHFLLRHQLTQLSSTEQQYLSKRLNLSPSSLL</sequence>
<comment type="cofactor">
    <cofactor evidence="1">
        <name>Mg(2+)</name>
        <dbReference type="ChEBI" id="CHEBI:18420"/>
    </cofactor>
</comment>
<dbReference type="InterPro" id="IPR020084">
    <property type="entry name" value="NUDIX_hydrolase_CS"/>
</dbReference>
<feature type="domain" description="Nudix hydrolase" evidence="3">
    <location>
        <begin position="131"/>
        <end position="275"/>
    </location>
</feature>
<accession>A0A2U2ANW6</accession>
<keyword evidence="2" id="KW-0378">Hydrolase</keyword>
<evidence type="ECO:0000313" key="4">
    <source>
        <dbReference type="EMBL" id="PWD84895.1"/>
    </source>
</evidence>
<dbReference type="AlphaFoldDB" id="A0A2U2ANW6"/>
<dbReference type="Proteomes" id="UP000244948">
    <property type="component" value="Unassembled WGS sequence"/>
</dbReference>
<reference evidence="4 5" key="1">
    <citation type="journal article" date="2018" name="Genome Announc.">
        <title>Ignatzschineria cameli sp. nov., isolated from necrotic foot tissue of dromedaries (Camelus dromedarius) and associated maggots (Wohlfahrtia species) in Dubai.</title>
        <authorList>
            <person name="Tsang C.C."/>
            <person name="Tang J.Y."/>
            <person name="Fong J.Y."/>
            <person name="Kinne J."/>
            <person name="Lee H.H."/>
            <person name="Joseph M."/>
            <person name="Jose S."/>
            <person name="Schuster R.K."/>
            <person name="Tang Y."/>
            <person name="Sivakumar S."/>
            <person name="Chen J.H."/>
            <person name="Teng J.L."/>
            <person name="Lau S.K."/>
            <person name="Wernery U."/>
            <person name="Woo P.C."/>
        </authorList>
    </citation>
    <scope>NUCLEOTIDE SEQUENCE [LARGE SCALE GENOMIC DNA]</scope>
    <source>
        <strain evidence="4 5">KCTC 22643</strain>
    </source>
</reference>
<dbReference type="SUPFAM" id="SSF55811">
    <property type="entry name" value="Nudix"/>
    <property type="match status" value="1"/>
</dbReference>
<keyword evidence="5" id="KW-1185">Reference proteome</keyword>
<dbReference type="EMBL" id="QEWR01000002">
    <property type="protein sequence ID" value="PWD84895.1"/>
    <property type="molecule type" value="Genomic_DNA"/>
</dbReference>
<dbReference type="InterPro" id="IPR031804">
    <property type="entry name" value="DUF4743"/>
</dbReference>
<dbReference type="GO" id="GO:0016787">
    <property type="term" value="F:hydrolase activity"/>
    <property type="evidence" value="ECO:0007669"/>
    <property type="project" value="UniProtKB-KW"/>
</dbReference>
<dbReference type="PROSITE" id="PS51462">
    <property type="entry name" value="NUDIX"/>
    <property type="match status" value="1"/>
</dbReference>
<dbReference type="Pfam" id="PF15916">
    <property type="entry name" value="DUF4743"/>
    <property type="match status" value="1"/>
</dbReference>
<name>A0A2U2ANW6_9GAMM</name>
<evidence type="ECO:0000256" key="2">
    <source>
        <dbReference type="ARBA" id="ARBA00022801"/>
    </source>
</evidence>
<dbReference type="InterPro" id="IPR000086">
    <property type="entry name" value="NUDIX_hydrolase_dom"/>
</dbReference>
<dbReference type="PROSITE" id="PS00893">
    <property type="entry name" value="NUDIX_BOX"/>
    <property type="match status" value="1"/>
</dbReference>
<evidence type="ECO:0000256" key="1">
    <source>
        <dbReference type="ARBA" id="ARBA00001946"/>
    </source>
</evidence>